<evidence type="ECO:0000313" key="10">
    <source>
        <dbReference type="EMBL" id="GKV25255.1"/>
    </source>
</evidence>
<evidence type="ECO:0000256" key="5">
    <source>
        <dbReference type="ARBA" id="ARBA00023002"/>
    </source>
</evidence>
<keyword evidence="3 8" id="KW-0349">Heme</keyword>
<dbReference type="GO" id="GO:0020037">
    <property type="term" value="F:heme binding"/>
    <property type="evidence" value="ECO:0007669"/>
    <property type="project" value="InterPro"/>
</dbReference>
<keyword evidence="5 9" id="KW-0560">Oxidoreductase</keyword>
<comment type="similarity">
    <text evidence="2 9">Belongs to the cytochrome P450 family.</text>
</comment>
<protein>
    <recommendedName>
        <fullName evidence="12">Cytochrome P450</fullName>
    </recommendedName>
</protein>
<evidence type="ECO:0000313" key="11">
    <source>
        <dbReference type="Proteomes" id="UP001054252"/>
    </source>
</evidence>
<dbReference type="EMBL" id="BPVZ01000068">
    <property type="protein sequence ID" value="GKV25255.1"/>
    <property type="molecule type" value="Genomic_DNA"/>
</dbReference>
<dbReference type="InterPro" id="IPR036396">
    <property type="entry name" value="Cyt_P450_sf"/>
</dbReference>
<dbReference type="GO" id="GO:0005506">
    <property type="term" value="F:iron ion binding"/>
    <property type="evidence" value="ECO:0007669"/>
    <property type="project" value="InterPro"/>
</dbReference>
<comment type="cofactor">
    <cofactor evidence="1 8">
        <name>heme</name>
        <dbReference type="ChEBI" id="CHEBI:30413"/>
    </cofactor>
</comment>
<dbReference type="InterPro" id="IPR002401">
    <property type="entry name" value="Cyt_P450_E_grp-I"/>
</dbReference>
<dbReference type="CDD" id="cd11072">
    <property type="entry name" value="CYP71-like"/>
    <property type="match status" value="1"/>
</dbReference>
<accession>A0AAV5KKW6</accession>
<dbReference type="PRINTS" id="PR00385">
    <property type="entry name" value="P450"/>
</dbReference>
<proteinExistence type="inferred from homology"/>
<organism evidence="10 11">
    <name type="scientific">Rubroshorea leprosula</name>
    <dbReference type="NCBI Taxonomy" id="152421"/>
    <lineage>
        <taxon>Eukaryota</taxon>
        <taxon>Viridiplantae</taxon>
        <taxon>Streptophyta</taxon>
        <taxon>Embryophyta</taxon>
        <taxon>Tracheophyta</taxon>
        <taxon>Spermatophyta</taxon>
        <taxon>Magnoliopsida</taxon>
        <taxon>eudicotyledons</taxon>
        <taxon>Gunneridae</taxon>
        <taxon>Pentapetalae</taxon>
        <taxon>rosids</taxon>
        <taxon>malvids</taxon>
        <taxon>Malvales</taxon>
        <taxon>Dipterocarpaceae</taxon>
        <taxon>Rubroshorea</taxon>
    </lineage>
</organism>
<keyword evidence="7 9" id="KW-0503">Monooxygenase</keyword>
<keyword evidence="6 8" id="KW-0408">Iron</keyword>
<keyword evidence="4 8" id="KW-0479">Metal-binding</keyword>
<dbReference type="PANTHER" id="PTHR47955:SF19">
    <property type="entry name" value="CYTOCHROME P450 71A9-LIKE ISOFORM X1"/>
    <property type="match status" value="1"/>
</dbReference>
<evidence type="ECO:0000256" key="7">
    <source>
        <dbReference type="ARBA" id="ARBA00023033"/>
    </source>
</evidence>
<evidence type="ECO:0000256" key="4">
    <source>
        <dbReference type="ARBA" id="ARBA00022723"/>
    </source>
</evidence>
<evidence type="ECO:0000256" key="2">
    <source>
        <dbReference type="ARBA" id="ARBA00010617"/>
    </source>
</evidence>
<dbReference type="Gene3D" id="1.10.630.10">
    <property type="entry name" value="Cytochrome P450"/>
    <property type="match status" value="1"/>
</dbReference>
<dbReference type="PRINTS" id="PR00463">
    <property type="entry name" value="EP450I"/>
</dbReference>
<keyword evidence="11" id="KW-1185">Reference proteome</keyword>
<dbReference type="AlphaFoldDB" id="A0AAV5KKW6"/>
<evidence type="ECO:0000256" key="8">
    <source>
        <dbReference type="PIRSR" id="PIRSR602401-1"/>
    </source>
</evidence>
<dbReference type="InterPro" id="IPR001128">
    <property type="entry name" value="Cyt_P450"/>
</dbReference>
<dbReference type="GO" id="GO:0004497">
    <property type="term" value="F:monooxygenase activity"/>
    <property type="evidence" value="ECO:0007669"/>
    <property type="project" value="UniProtKB-KW"/>
</dbReference>
<dbReference type="Pfam" id="PF00067">
    <property type="entry name" value="p450"/>
    <property type="match status" value="1"/>
</dbReference>
<evidence type="ECO:0008006" key="12">
    <source>
        <dbReference type="Google" id="ProtNLM"/>
    </source>
</evidence>
<gene>
    <name evidence="10" type="ORF">SLEP1_g34718</name>
</gene>
<reference evidence="10 11" key="1">
    <citation type="journal article" date="2021" name="Commun. Biol.">
        <title>The genome of Shorea leprosula (Dipterocarpaceae) highlights the ecological relevance of drought in aseasonal tropical rainforests.</title>
        <authorList>
            <person name="Ng K.K.S."/>
            <person name="Kobayashi M.J."/>
            <person name="Fawcett J.A."/>
            <person name="Hatakeyama M."/>
            <person name="Paape T."/>
            <person name="Ng C.H."/>
            <person name="Ang C.C."/>
            <person name="Tnah L.H."/>
            <person name="Lee C.T."/>
            <person name="Nishiyama T."/>
            <person name="Sese J."/>
            <person name="O'Brien M.J."/>
            <person name="Copetti D."/>
            <person name="Mohd Noor M.I."/>
            <person name="Ong R.C."/>
            <person name="Putra M."/>
            <person name="Sireger I.Z."/>
            <person name="Indrioko S."/>
            <person name="Kosugi Y."/>
            <person name="Izuno A."/>
            <person name="Isagi Y."/>
            <person name="Lee S.L."/>
            <person name="Shimizu K.K."/>
        </authorList>
    </citation>
    <scope>NUCLEOTIDE SEQUENCE [LARGE SCALE GENOMIC DNA]</scope>
    <source>
        <strain evidence="10">214</strain>
    </source>
</reference>
<dbReference type="GO" id="GO:0016705">
    <property type="term" value="F:oxidoreductase activity, acting on paired donors, with incorporation or reduction of molecular oxygen"/>
    <property type="evidence" value="ECO:0007669"/>
    <property type="project" value="InterPro"/>
</dbReference>
<sequence>MALLQFLQLSSTSSWLLASILLLVILKFCWKNKSRTRKLNLPPSPPKLPIIGNLHQLGSMPHLSLSRLAKRFGPIIFLQLGEVPTVVVSSARMAEEVMKTHDLAFSSRPQIFSAMHLFYNCTDVVFSPYGAYWRHIRKICILELLSVKQVQAYGFVREEEVAHLIQRVAESYPRSTNLTKMLGFYANDVLCRIAFGRDFSKGGEYDRHGFQKMLEEYQELLGGFSIGDFFPSMEFIHSLTGMKSRLLNTFRRFDMFFDEVINEHLNPEREKKQDLVDVLLNIQHDGSKETSLTMDNIKAIILDMFAAGTDTTFITLDWGMTELIKNPKAMERAQAEVRNIVGGRKVVLESDLPQLHYMKAVIKEIFRLHPPAPVLVPRESMEDVIIDGFDIPAKTRIFVNAWAIGRDPELWENPESFEPERFMGSTIDFKGQDFELTPFGAGRRSCPAISFATATVELALAQLLHSFDWELPPGVNAKDLDMTEVFGITMHRIANLVVIAKPPIMEDGASVTG</sequence>
<dbReference type="Proteomes" id="UP001054252">
    <property type="component" value="Unassembled WGS sequence"/>
</dbReference>
<evidence type="ECO:0000256" key="6">
    <source>
        <dbReference type="ARBA" id="ARBA00023004"/>
    </source>
</evidence>
<comment type="caution">
    <text evidence="10">The sequence shown here is derived from an EMBL/GenBank/DDBJ whole genome shotgun (WGS) entry which is preliminary data.</text>
</comment>
<dbReference type="InterPro" id="IPR017972">
    <property type="entry name" value="Cyt_P450_CS"/>
</dbReference>
<dbReference type="FunFam" id="1.10.630.10:FF:000043">
    <property type="entry name" value="Cytochrome P450 99A2"/>
    <property type="match status" value="1"/>
</dbReference>
<feature type="binding site" description="axial binding residue" evidence="8">
    <location>
        <position position="446"/>
    </location>
    <ligand>
        <name>heme</name>
        <dbReference type="ChEBI" id="CHEBI:30413"/>
    </ligand>
    <ligandPart>
        <name>Fe</name>
        <dbReference type="ChEBI" id="CHEBI:18248"/>
    </ligandPart>
</feature>
<evidence type="ECO:0000256" key="1">
    <source>
        <dbReference type="ARBA" id="ARBA00001971"/>
    </source>
</evidence>
<dbReference type="PROSITE" id="PS00086">
    <property type="entry name" value="CYTOCHROME_P450"/>
    <property type="match status" value="1"/>
</dbReference>
<evidence type="ECO:0000256" key="9">
    <source>
        <dbReference type="RuleBase" id="RU000461"/>
    </source>
</evidence>
<dbReference type="SUPFAM" id="SSF48264">
    <property type="entry name" value="Cytochrome P450"/>
    <property type="match status" value="1"/>
</dbReference>
<evidence type="ECO:0000256" key="3">
    <source>
        <dbReference type="ARBA" id="ARBA00022617"/>
    </source>
</evidence>
<dbReference type="PANTHER" id="PTHR47955">
    <property type="entry name" value="CYTOCHROME P450 FAMILY 71 PROTEIN"/>
    <property type="match status" value="1"/>
</dbReference>
<name>A0AAV5KKW6_9ROSI</name>